<accession>A0A392SJP6</accession>
<dbReference type="AlphaFoldDB" id="A0A392SJP6"/>
<sequence length="55" mass="5785">AKGLKGVDSRACAGPLPTNGVNVPVRPQVHISKRLSALGLTHYSFVLCRKDASVV</sequence>
<organism evidence="1 2">
    <name type="scientific">Trifolium medium</name>
    <dbReference type="NCBI Taxonomy" id="97028"/>
    <lineage>
        <taxon>Eukaryota</taxon>
        <taxon>Viridiplantae</taxon>
        <taxon>Streptophyta</taxon>
        <taxon>Embryophyta</taxon>
        <taxon>Tracheophyta</taxon>
        <taxon>Spermatophyta</taxon>
        <taxon>Magnoliopsida</taxon>
        <taxon>eudicotyledons</taxon>
        <taxon>Gunneridae</taxon>
        <taxon>Pentapetalae</taxon>
        <taxon>rosids</taxon>
        <taxon>fabids</taxon>
        <taxon>Fabales</taxon>
        <taxon>Fabaceae</taxon>
        <taxon>Papilionoideae</taxon>
        <taxon>50 kb inversion clade</taxon>
        <taxon>NPAAA clade</taxon>
        <taxon>Hologalegina</taxon>
        <taxon>IRL clade</taxon>
        <taxon>Trifolieae</taxon>
        <taxon>Trifolium</taxon>
    </lineage>
</organism>
<evidence type="ECO:0000313" key="2">
    <source>
        <dbReference type="Proteomes" id="UP000265520"/>
    </source>
</evidence>
<comment type="caution">
    <text evidence="1">The sequence shown here is derived from an EMBL/GenBank/DDBJ whole genome shotgun (WGS) entry which is preliminary data.</text>
</comment>
<keyword evidence="2" id="KW-1185">Reference proteome</keyword>
<feature type="non-terminal residue" evidence="1">
    <location>
        <position position="1"/>
    </location>
</feature>
<dbReference type="Proteomes" id="UP000265520">
    <property type="component" value="Unassembled WGS sequence"/>
</dbReference>
<proteinExistence type="predicted"/>
<name>A0A392SJP6_9FABA</name>
<evidence type="ECO:0000313" key="1">
    <source>
        <dbReference type="EMBL" id="MCI49128.1"/>
    </source>
</evidence>
<reference evidence="1 2" key="1">
    <citation type="journal article" date="2018" name="Front. Plant Sci.">
        <title>Red Clover (Trifolium pratense) and Zigzag Clover (T. medium) - A Picture of Genomic Similarities and Differences.</title>
        <authorList>
            <person name="Dluhosova J."/>
            <person name="Istvanek J."/>
            <person name="Nedelnik J."/>
            <person name="Repkova J."/>
        </authorList>
    </citation>
    <scope>NUCLEOTIDE SEQUENCE [LARGE SCALE GENOMIC DNA]</scope>
    <source>
        <strain evidence="2">cv. 10/8</strain>
        <tissue evidence="1">Leaf</tissue>
    </source>
</reference>
<dbReference type="EMBL" id="LXQA010396318">
    <property type="protein sequence ID" value="MCI49128.1"/>
    <property type="molecule type" value="Genomic_DNA"/>
</dbReference>
<protein>
    <submittedName>
        <fullName evidence="1">Uncharacterized protein</fullName>
    </submittedName>
</protein>